<evidence type="ECO:0000313" key="9">
    <source>
        <dbReference type="Proteomes" id="UP000286773"/>
    </source>
</evidence>
<dbReference type="Pfam" id="PF04464">
    <property type="entry name" value="Glyphos_transf"/>
    <property type="match status" value="1"/>
</dbReference>
<feature type="domain" description="Glycosyl transferase family 1" evidence="7">
    <location>
        <begin position="650"/>
        <end position="789"/>
    </location>
</feature>
<organism evidence="8 9">
    <name type="scientific">Vagococcus acidifermentans</name>
    <dbReference type="NCBI Taxonomy" id="564710"/>
    <lineage>
        <taxon>Bacteria</taxon>
        <taxon>Bacillati</taxon>
        <taxon>Bacillota</taxon>
        <taxon>Bacilli</taxon>
        <taxon>Lactobacillales</taxon>
        <taxon>Enterococcaceae</taxon>
        <taxon>Vagococcus</taxon>
    </lineage>
</organism>
<dbReference type="Gene3D" id="3.40.50.12580">
    <property type="match status" value="1"/>
</dbReference>
<evidence type="ECO:0000256" key="4">
    <source>
        <dbReference type="ARBA" id="ARBA00022679"/>
    </source>
</evidence>
<keyword evidence="6" id="KW-0472">Membrane</keyword>
<evidence type="ECO:0000256" key="1">
    <source>
        <dbReference type="ARBA" id="ARBA00004202"/>
    </source>
</evidence>
<dbReference type="AlphaFoldDB" id="A0A430AQ93"/>
<dbReference type="GO" id="GO:0019350">
    <property type="term" value="P:teichoic acid biosynthetic process"/>
    <property type="evidence" value="ECO:0007669"/>
    <property type="project" value="UniProtKB-KW"/>
</dbReference>
<evidence type="ECO:0000256" key="6">
    <source>
        <dbReference type="ARBA" id="ARBA00023136"/>
    </source>
</evidence>
<dbReference type="GO" id="GO:0005886">
    <property type="term" value="C:plasma membrane"/>
    <property type="evidence" value="ECO:0007669"/>
    <property type="project" value="UniProtKB-SubCell"/>
</dbReference>
<keyword evidence="3" id="KW-1003">Cell membrane</keyword>
<keyword evidence="9" id="KW-1185">Reference proteome</keyword>
<dbReference type="InterPro" id="IPR007554">
    <property type="entry name" value="Glycerophosphate_synth"/>
</dbReference>
<keyword evidence="5" id="KW-0777">Teichoic acid biosynthesis</keyword>
<dbReference type="Pfam" id="PF00534">
    <property type="entry name" value="Glycos_transf_1"/>
    <property type="match status" value="1"/>
</dbReference>
<comment type="subcellular location">
    <subcellularLocation>
        <location evidence="1">Cell membrane</location>
        <topology evidence="1">Peripheral membrane protein</topology>
    </subcellularLocation>
</comment>
<proteinExistence type="inferred from homology"/>
<dbReference type="GO" id="GO:0047355">
    <property type="term" value="F:CDP-glycerol glycerophosphotransferase activity"/>
    <property type="evidence" value="ECO:0007669"/>
    <property type="project" value="InterPro"/>
</dbReference>
<protein>
    <recommendedName>
        <fullName evidence="7">Glycosyl transferase family 1 domain-containing protein</fullName>
    </recommendedName>
</protein>
<evidence type="ECO:0000256" key="5">
    <source>
        <dbReference type="ARBA" id="ARBA00022944"/>
    </source>
</evidence>
<dbReference type="InterPro" id="IPR051612">
    <property type="entry name" value="Teichoic_Acid_Biosynth"/>
</dbReference>
<accession>A0A430AQ93</accession>
<dbReference type="GO" id="GO:0016757">
    <property type="term" value="F:glycosyltransferase activity"/>
    <property type="evidence" value="ECO:0007669"/>
    <property type="project" value="InterPro"/>
</dbReference>
<evidence type="ECO:0000313" key="8">
    <source>
        <dbReference type="EMBL" id="RSU10067.1"/>
    </source>
</evidence>
<dbReference type="PANTHER" id="PTHR37316:SF3">
    <property type="entry name" value="TEICHOIC ACID GLYCEROL-PHOSPHATE TRANSFERASE"/>
    <property type="match status" value="1"/>
</dbReference>
<dbReference type="Gene3D" id="3.40.50.11820">
    <property type="match status" value="1"/>
</dbReference>
<dbReference type="OrthoDB" id="9811865at2"/>
<dbReference type="RefSeq" id="WP_126814385.1">
    <property type="nucleotide sequence ID" value="NZ_NGKC01000014.1"/>
</dbReference>
<dbReference type="Proteomes" id="UP000286773">
    <property type="component" value="Unassembled WGS sequence"/>
</dbReference>
<comment type="similarity">
    <text evidence="2">Belongs to the CDP-glycerol glycerophosphotransferase family.</text>
</comment>
<dbReference type="InterPro" id="IPR043149">
    <property type="entry name" value="TagF_N"/>
</dbReference>
<evidence type="ECO:0000259" key="7">
    <source>
        <dbReference type="Pfam" id="PF00534"/>
    </source>
</evidence>
<keyword evidence="4" id="KW-0808">Transferase</keyword>
<comment type="caution">
    <text evidence="8">The sequence shown here is derived from an EMBL/GenBank/DDBJ whole genome shotgun (WGS) entry which is preliminary data.</text>
</comment>
<evidence type="ECO:0000256" key="2">
    <source>
        <dbReference type="ARBA" id="ARBA00010488"/>
    </source>
</evidence>
<reference evidence="8 9" key="1">
    <citation type="submission" date="2017-05" db="EMBL/GenBank/DDBJ databases">
        <title>Vagococcus spp. assemblies.</title>
        <authorList>
            <person name="Gulvik C.A."/>
        </authorList>
    </citation>
    <scope>NUCLEOTIDE SEQUENCE [LARGE SCALE GENOMIC DNA]</scope>
    <source>
        <strain evidence="8 9">LMG 24798</strain>
    </source>
</reference>
<dbReference type="Gene3D" id="3.40.50.2000">
    <property type="entry name" value="Glycogen Phosphorylase B"/>
    <property type="match status" value="2"/>
</dbReference>
<dbReference type="PANTHER" id="PTHR37316">
    <property type="entry name" value="TEICHOIC ACID GLYCEROL-PHOSPHATE PRIMASE"/>
    <property type="match status" value="1"/>
</dbReference>
<dbReference type="CDD" id="cd03811">
    <property type="entry name" value="GT4_GT28_WabH-like"/>
    <property type="match status" value="1"/>
</dbReference>
<name>A0A430AQ93_9ENTE</name>
<dbReference type="SUPFAM" id="SSF53756">
    <property type="entry name" value="UDP-Glycosyltransferase/glycogen phosphorylase"/>
    <property type="match status" value="2"/>
</dbReference>
<dbReference type="InterPro" id="IPR001296">
    <property type="entry name" value="Glyco_trans_1"/>
</dbReference>
<sequence>MDLAGVGKTYVRNMGKTYFANSVNYMKQFKKNNIDEKTILYESMHGKGMNDSPYAFFKYLMEKPEFSEYKHIWVLNDRENNQNYEFYKHYKNVKFINTHTKEYFKYLSSSKYLINSVSFPEYFIKKDEQIYINTWHGTPLKTLGKDMGGKVFQHANLQRNFLKANYIISPNEFSTEKLLASHDMEKIFEGQVIEKGYPRIDSTLQKSIRTEGFLTDYLHIDLDKEIVLYAPTWRGEVGEVQEILSDIVPKIAEISQGLKSSQTLIVKAHTLIYEQLKNADLPVQLIPNWIDTNELLYFVDILITDYSSIFFDFLVTDRPVIYYMYDKEQYIEERGVYLDLDNLPGPVYRTAKEVINGIKSKEYLNEKHLSVYKKFKEKFSSHENGRVTEYCVNKIFLEEKVRIKDTTRKNILVYGGGMLNNGITASLINLSHSIDYQKYNLIIIDAKKNSEEFQDNIRKLNKNTVVMYRSGYIQHTYKEWIYYNRFFRKKEVEDSKLSIYQTLFDRELKRLIGDVTIDVVIDFSGYVPFWSFLLSMVTVPKKIIYQHSDMLSETKKVVNGKKNHELNLTKVFILYKYFNYIASVGENTLKINKNNFSHITSKDKFVYIPNAMNVDKLFEHRKNPKLHNIKVNENELMALEDTVNGGMLQIKAVKPIKEDEINFINIGRLSPEKDQEKLLMAFAKLVNKFPKKKMHLYIVGSGVLENKLKNITNMLSLERHVTFVGQTDSVFELLDRCDCFVFSSNHEGQPMTLLESLALGKDIIATDIPGNRSVLGNSYGYIVENSVEGLCVGMGKYLNHEIIFNKDFDVVKYNEEALKTLYKYIENKN</sequence>
<dbReference type="EMBL" id="NGKC01000014">
    <property type="protein sequence ID" value="RSU10067.1"/>
    <property type="molecule type" value="Genomic_DNA"/>
</dbReference>
<evidence type="ECO:0000256" key="3">
    <source>
        <dbReference type="ARBA" id="ARBA00022475"/>
    </source>
</evidence>
<dbReference type="InterPro" id="IPR043148">
    <property type="entry name" value="TagF_C"/>
</dbReference>
<gene>
    <name evidence="8" type="ORF">CBF27_11110</name>
</gene>